<dbReference type="Gene3D" id="3.40.830.10">
    <property type="entry name" value="LigB-like"/>
    <property type="match status" value="1"/>
</dbReference>
<proteinExistence type="predicted"/>
<dbReference type="Proteomes" id="UP001501676">
    <property type="component" value="Unassembled WGS sequence"/>
</dbReference>
<reference evidence="2" key="1">
    <citation type="journal article" date="2019" name="Int. J. Syst. Evol. Microbiol.">
        <title>The Global Catalogue of Microorganisms (GCM) 10K type strain sequencing project: providing services to taxonomists for standard genome sequencing and annotation.</title>
        <authorList>
            <consortium name="The Broad Institute Genomics Platform"/>
            <consortium name="The Broad Institute Genome Sequencing Center for Infectious Disease"/>
            <person name="Wu L."/>
            <person name="Ma J."/>
        </authorList>
    </citation>
    <scope>NUCLEOTIDE SEQUENCE [LARGE SCALE GENOMIC DNA]</scope>
    <source>
        <strain evidence="2">JCM 9458</strain>
    </source>
</reference>
<name>A0ABP6TCY2_9ACTN</name>
<comment type="caution">
    <text evidence="1">The sequence shown here is derived from an EMBL/GenBank/DDBJ whole genome shotgun (WGS) entry which is preliminary data.</text>
</comment>
<sequence>MLLAAAVCPHPPLLVPQLTGASAQRPPSGPAADAATAAATLRETCLTAVRDLIAAGDQAGSELDVVVVGTGPTPGSAAPDAVGSLAGYGADVTVGLTRVVPDVAPSGTPTLPLSVTIGVWLLRAAGYAGPVRARVVTENATPAECADLGSRISGFPVPTALLVMGDGSASRDEKAPGALDPRAVPFDTAVADALATVDTAALAALDPALARELLAAGRAPWQILAGAVSADGRPWKGELRSADAPYGVGYLVASWSPA</sequence>
<protein>
    <submittedName>
        <fullName evidence="1">Class III extradiol dioxygenase subunit B-like domain-containing protein</fullName>
    </submittedName>
</protein>
<evidence type="ECO:0000313" key="2">
    <source>
        <dbReference type="Proteomes" id="UP001501676"/>
    </source>
</evidence>
<keyword evidence="2" id="KW-1185">Reference proteome</keyword>
<evidence type="ECO:0000313" key="1">
    <source>
        <dbReference type="EMBL" id="GAA3397949.1"/>
    </source>
</evidence>
<dbReference type="SUPFAM" id="SSF53213">
    <property type="entry name" value="LigB-like"/>
    <property type="match status" value="1"/>
</dbReference>
<gene>
    <name evidence="1" type="ORF">GCM10020369_79890</name>
</gene>
<organism evidence="1 2">
    <name type="scientific">Cryptosporangium minutisporangium</name>
    <dbReference type="NCBI Taxonomy" id="113569"/>
    <lineage>
        <taxon>Bacteria</taxon>
        <taxon>Bacillati</taxon>
        <taxon>Actinomycetota</taxon>
        <taxon>Actinomycetes</taxon>
        <taxon>Cryptosporangiales</taxon>
        <taxon>Cryptosporangiaceae</taxon>
        <taxon>Cryptosporangium</taxon>
    </lineage>
</organism>
<dbReference type="RefSeq" id="WP_345733543.1">
    <property type="nucleotide sequence ID" value="NZ_BAAAYN010000073.1"/>
</dbReference>
<accession>A0ABP6TCY2</accession>
<dbReference type="EMBL" id="BAAAYN010000073">
    <property type="protein sequence ID" value="GAA3397949.1"/>
    <property type="molecule type" value="Genomic_DNA"/>
</dbReference>